<organism evidence="2 3">
    <name type="scientific">Maribacter chungangensis</name>
    <dbReference type="NCBI Taxonomy" id="1069117"/>
    <lineage>
        <taxon>Bacteria</taxon>
        <taxon>Pseudomonadati</taxon>
        <taxon>Bacteroidota</taxon>
        <taxon>Flavobacteriia</taxon>
        <taxon>Flavobacteriales</taxon>
        <taxon>Flavobacteriaceae</taxon>
        <taxon>Maribacter</taxon>
    </lineage>
</organism>
<keyword evidence="3" id="KW-1185">Reference proteome</keyword>
<feature type="transmembrane region" description="Helical" evidence="1">
    <location>
        <begin position="6"/>
        <end position="28"/>
    </location>
</feature>
<name>A0ABW3B7P3_9FLAO</name>
<gene>
    <name evidence="2" type="ORF">ACFQZJ_16820</name>
</gene>
<proteinExistence type="predicted"/>
<dbReference type="EMBL" id="JBHTHY010000014">
    <property type="protein sequence ID" value="MFD0799140.1"/>
    <property type="molecule type" value="Genomic_DNA"/>
</dbReference>
<protein>
    <submittedName>
        <fullName evidence="2">Uncharacterized protein</fullName>
    </submittedName>
</protein>
<evidence type="ECO:0000313" key="2">
    <source>
        <dbReference type="EMBL" id="MFD0799140.1"/>
    </source>
</evidence>
<reference evidence="3" key="1">
    <citation type="journal article" date="2019" name="Int. J. Syst. Evol. Microbiol.">
        <title>The Global Catalogue of Microorganisms (GCM) 10K type strain sequencing project: providing services to taxonomists for standard genome sequencing and annotation.</title>
        <authorList>
            <consortium name="The Broad Institute Genomics Platform"/>
            <consortium name="The Broad Institute Genome Sequencing Center for Infectious Disease"/>
            <person name="Wu L."/>
            <person name="Ma J."/>
        </authorList>
    </citation>
    <scope>NUCLEOTIDE SEQUENCE [LARGE SCALE GENOMIC DNA]</scope>
    <source>
        <strain evidence="3">CCUG 61948</strain>
    </source>
</reference>
<keyword evidence="1" id="KW-0812">Transmembrane</keyword>
<dbReference type="RefSeq" id="WP_379936042.1">
    <property type="nucleotide sequence ID" value="NZ_JBHTHY010000014.1"/>
</dbReference>
<keyword evidence="1" id="KW-0472">Membrane</keyword>
<dbReference type="Proteomes" id="UP001597012">
    <property type="component" value="Unassembled WGS sequence"/>
</dbReference>
<evidence type="ECO:0000313" key="3">
    <source>
        <dbReference type="Proteomes" id="UP001597012"/>
    </source>
</evidence>
<keyword evidence="1" id="KW-1133">Transmembrane helix</keyword>
<evidence type="ECO:0000256" key="1">
    <source>
        <dbReference type="SAM" id="Phobius"/>
    </source>
</evidence>
<comment type="caution">
    <text evidence="2">The sequence shown here is derived from an EMBL/GenBank/DDBJ whole genome shotgun (WGS) entry which is preliminary data.</text>
</comment>
<sequence>MKLTIVLFFSMFFTAIIVAPASFLLLGIDQEIEILLNLNEEERNKESNKELEEKEVFYYEPYTVIPVKPTSKSVLSTSYVERYYDMSLEVFLPPPK</sequence>
<accession>A0ABW3B7P3</accession>